<evidence type="ECO:0000313" key="16">
    <source>
        <dbReference type="Proteomes" id="UP000238730"/>
    </source>
</evidence>
<dbReference type="Pfam" id="PF01103">
    <property type="entry name" value="Omp85"/>
    <property type="match status" value="1"/>
</dbReference>
<accession>A0A2S7VVW6</accession>
<dbReference type="PANTHER" id="PTHR12815">
    <property type="entry name" value="SORTING AND ASSEMBLY MACHINERY SAMM50 PROTEIN FAMILY MEMBER"/>
    <property type="match status" value="1"/>
</dbReference>
<keyword evidence="5" id="KW-0812">Transmembrane</keyword>
<comment type="caution">
    <text evidence="15">The sequence shown here is derived from an EMBL/GenBank/DDBJ whole genome shotgun (WGS) entry which is preliminary data.</text>
</comment>
<dbReference type="InterPro" id="IPR010827">
    <property type="entry name" value="BamA/TamA_POTRA"/>
</dbReference>
<dbReference type="GO" id="GO:0009279">
    <property type="term" value="C:cell outer membrane"/>
    <property type="evidence" value="ECO:0007669"/>
    <property type="project" value="UniProtKB-SubCell"/>
</dbReference>
<keyword evidence="6 11" id="KW-0732">Signal</keyword>
<gene>
    <name evidence="15" type="ORF">BTO08_00025</name>
</gene>
<evidence type="ECO:0000256" key="3">
    <source>
        <dbReference type="ARBA" id="ARBA00015419"/>
    </source>
</evidence>
<keyword evidence="7" id="KW-0472">Membrane</keyword>
<dbReference type="Pfam" id="PF17243">
    <property type="entry name" value="POTRA_TamA_1"/>
    <property type="match status" value="1"/>
</dbReference>
<comment type="similarity">
    <text evidence="2">Belongs to the TamA family.</text>
</comment>
<evidence type="ECO:0000256" key="1">
    <source>
        <dbReference type="ARBA" id="ARBA00004442"/>
    </source>
</evidence>
<feature type="domain" description="Bacterial surface antigen (D15)" evidence="12">
    <location>
        <begin position="269"/>
        <end position="580"/>
    </location>
</feature>
<dbReference type="InterPro" id="IPR039910">
    <property type="entry name" value="D15-like"/>
</dbReference>
<feature type="signal peptide" evidence="11">
    <location>
        <begin position="1"/>
        <end position="23"/>
    </location>
</feature>
<proteinExistence type="inferred from homology"/>
<evidence type="ECO:0000256" key="7">
    <source>
        <dbReference type="ARBA" id="ARBA00023136"/>
    </source>
</evidence>
<dbReference type="Proteomes" id="UP000238730">
    <property type="component" value="Unassembled WGS sequence"/>
</dbReference>
<evidence type="ECO:0000259" key="12">
    <source>
        <dbReference type="Pfam" id="PF01103"/>
    </source>
</evidence>
<evidence type="ECO:0000259" key="14">
    <source>
        <dbReference type="Pfam" id="PF17243"/>
    </source>
</evidence>
<dbReference type="Pfam" id="PF07244">
    <property type="entry name" value="POTRA"/>
    <property type="match status" value="2"/>
</dbReference>
<dbReference type="RefSeq" id="WP_105059404.1">
    <property type="nucleotide sequence ID" value="NZ_MSCJ01000001.1"/>
</dbReference>
<evidence type="ECO:0000313" key="15">
    <source>
        <dbReference type="EMBL" id="PQJ65923.1"/>
    </source>
</evidence>
<dbReference type="GO" id="GO:0097347">
    <property type="term" value="C:TAM protein secretion complex"/>
    <property type="evidence" value="ECO:0007669"/>
    <property type="project" value="TreeGrafter"/>
</dbReference>
<evidence type="ECO:0000256" key="5">
    <source>
        <dbReference type="ARBA" id="ARBA00022692"/>
    </source>
</evidence>
<sequence length="583" mass="65134">MNKVFKWLGVTSFALVLSSPVMASSLKIKGLDGKVEDNVDAYLSALSKDDYSATLRFKDQVLNEISDALQALGYYQPKFDYQVSGSGAKTKIVVTVDQGPRAHISKSNLIITGDAKNDPAFMSLVKSSGLGLGEPLNQGKYEAFKSSLMSLALRRGYFDAELTKSTLEVVPSRNEVFININFDSGRRYTFGETTFQGSQIDDNRLRSMIPYTEDEPYLASKLGEYNERLSNVGWFSSIFVGGDVKERKDDAIPIHVVVSPQVKNQFETGIGFSTDTGPRLKFNWKKPWITSKGHSFNLKSEISKEEPKVEAVYKIPLDDVLNDYYQVVGGIRYVDTHDTISTQFGIGVERHWRLDSGWNRTVALRWLTEKYEQGGMEKGVFNVLMPGLSYSKSSMVGGIFPTSGSKYNFSVDLANENVGSNTTFARVQAKNAWIRSFGENQRGIFRLDGGAIISDSIQDVPPSLRYFIGGDNSLRGYGYQSISPRNSQGKMEGGRYMATSSIEYQHRVYGDWWGAVFYDYGSAWNSTPDWKRGVGVGVRWVSPVGPIRLDFAWGLDKNKSNNDGFLKLSKDEFQLHFTLGPEL</sequence>
<dbReference type="Gene3D" id="2.40.160.50">
    <property type="entry name" value="membrane protein fhac: a member of the omp85/tpsb transporter family"/>
    <property type="match status" value="1"/>
</dbReference>
<dbReference type="PANTHER" id="PTHR12815:SF47">
    <property type="entry name" value="TRANSLOCATION AND ASSEMBLY MODULE SUBUNIT TAMA"/>
    <property type="match status" value="1"/>
</dbReference>
<feature type="chain" id="PRO_5015547153" description="Translocation and assembly module subunit TamA" evidence="11">
    <location>
        <begin position="24"/>
        <end position="583"/>
    </location>
</feature>
<keyword evidence="8" id="KW-0998">Cell outer membrane</keyword>
<feature type="domain" description="TamA POTRA" evidence="14">
    <location>
        <begin position="25"/>
        <end position="97"/>
    </location>
</feature>
<evidence type="ECO:0000256" key="2">
    <source>
        <dbReference type="ARBA" id="ARBA00010248"/>
    </source>
</evidence>
<feature type="domain" description="POTRA" evidence="13">
    <location>
        <begin position="126"/>
        <end position="185"/>
    </location>
</feature>
<comment type="subcellular location">
    <subcellularLocation>
        <location evidence="1">Cell outer membrane</location>
    </subcellularLocation>
</comment>
<dbReference type="AlphaFoldDB" id="A0A2S7VVW6"/>
<evidence type="ECO:0000256" key="10">
    <source>
        <dbReference type="ARBA" id="ARBA00093548"/>
    </source>
</evidence>
<evidence type="ECO:0000256" key="11">
    <source>
        <dbReference type="SAM" id="SignalP"/>
    </source>
</evidence>
<evidence type="ECO:0000256" key="9">
    <source>
        <dbReference type="ARBA" id="ARBA00033063"/>
    </source>
</evidence>
<evidence type="ECO:0000259" key="13">
    <source>
        <dbReference type="Pfam" id="PF07244"/>
    </source>
</evidence>
<dbReference type="GO" id="GO:0009306">
    <property type="term" value="P:protein secretion"/>
    <property type="evidence" value="ECO:0007669"/>
    <property type="project" value="TreeGrafter"/>
</dbReference>
<keyword evidence="4" id="KW-1134">Transmembrane beta strand</keyword>
<evidence type="ECO:0000256" key="6">
    <source>
        <dbReference type="ARBA" id="ARBA00022729"/>
    </source>
</evidence>
<reference evidence="15 16" key="1">
    <citation type="submission" date="2016-12" db="EMBL/GenBank/DDBJ databases">
        <title>Diversity of luminous bacteria.</title>
        <authorList>
            <person name="Yoshizawa S."/>
            <person name="Kogure K."/>
        </authorList>
    </citation>
    <scope>NUCLEOTIDE SEQUENCE [LARGE SCALE GENOMIC DNA]</scope>
    <source>
        <strain evidence="15 16">LC1-200</strain>
    </source>
</reference>
<name>A0A2S7VVW6_PHOAN</name>
<dbReference type="Gene3D" id="3.10.20.310">
    <property type="entry name" value="membrane protein fhac"/>
    <property type="match status" value="3"/>
</dbReference>
<feature type="domain" description="POTRA" evidence="13">
    <location>
        <begin position="188"/>
        <end position="259"/>
    </location>
</feature>
<evidence type="ECO:0000256" key="4">
    <source>
        <dbReference type="ARBA" id="ARBA00022452"/>
    </source>
</evidence>
<organism evidence="15 16">
    <name type="scientific">Photobacterium angustum</name>
    <dbReference type="NCBI Taxonomy" id="661"/>
    <lineage>
        <taxon>Bacteria</taxon>
        <taxon>Pseudomonadati</taxon>
        <taxon>Pseudomonadota</taxon>
        <taxon>Gammaproteobacteria</taxon>
        <taxon>Vibrionales</taxon>
        <taxon>Vibrionaceae</taxon>
        <taxon>Photobacterium</taxon>
    </lineage>
</organism>
<dbReference type="OrthoDB" id="9769707at2"/>
<evidence type="ECO:0000256" key="8">
    <source>
        <dbReference type="ARBA" id="ARBA00023237"/>
    </source>
</evidence>
<dbReference type="InterPro" id="IPR035243">
    <property type="entry name" value="TamA_POTRA_Dom_1"/>
</dbReference>
<protein>
    <recommendedName>
        <fullName evidence="3">Translocation and assembly module subunit TamA</fullName>
    </recommendedName>
    <alternativeName>
        <fullName evidence="9">Autotransporter assembly factor TamA</fullName>
    </alternativeName>
</protein>
<dbReference type="InterPro" id="IPR000184">
    <property type="entry name" value="Bac_surfAg_D15"/>
</dbReference>
<comment type="subunit">
    <text evidence="10">Interacts with TamB to form the translocation and assembly module (TAM).</text>
</comment>
<dbReference type="EMBL" id="MSCJ01000001">
    <property type="protein sequence ID" value="PQJ65923.1"/>
    <property type="molecule type" value="Genomic_DNA"/>
</dbReference>